<evidence type="ECO:0000256" key="1">
    <source>
        <dbReference type="ARBA" id="ARBA00001947"/>
    </source>
</evidence>
<name>J9GL94_9ZZZZ</name>
<evidence type="ECO:0000313" key="10">
    <source>
        <dbReference type="EMBL" id="EJX08632.1"/>
    </source>
</evidence>
<evidence type="ECO:0000256" key="4">
    <source>
        <dbReference type="ARBA" id="ARBA00022722"/>
    </source>
</evidence>
<comment type="caution">
    <text evidence="10">The sequence shown here is derived from an EMBL/GenBank/DDBJ whole genome shotgun (WGS) entry which is preliminary data.</text>
</comment>
<keyword evidence="7 10" id="KW-0378">Hydrolase</keyword>
<comment type="subunit">
    <text evidence="2">Homodimer.</text>
</comment>
<evidence type="ECO:0000256" key="8">
    <source>
        <dbReference type="ARBA" id="ARBA00022833"/>
    </source>
</evidence>
<organism evidence="10">
    <name type="scientific">gut metagenome</name>
    <dbReference type="NCBI Taxonomy" id="749906"/>
    <lineage>
        <taxon>unclassified sequences</taxon>
        <taxon>metagenomes</taxon>
        <taxon>organismal metagenomes</taxon>
    </lineage>
</organism>
<keyword evidence="5" id="KW-0479">Metal-binding</keyword>
<dbReference type="AlphaFoldDB" id="J9GL94"/>
<keyword evidence="6" id="KW-0255">Endonuclease</keyword>
<reference evidence="10" key="1">
    <citation type="journal article" date="2012" name="PLoS ONE">
        <title>Gene sets for utilization of primary and secondary nutrition supplies in the distal gut of endangered iberian lynx.</title>
        <authorList>
            <person name="Alcaide M."/>
            <person name="Messina E."/>
            <person name="Richter M."/>
            <person name="Bargiela R."/>
            <person name="Peplies J."/>
            <person name="Huws S.A."/>
            <person name="Newbold C.J."/>
            <person name="Golyshin P.N."/>
            <person name="Simon M.A."/>
            <person name="Lopez G."/>
            <person name="Yakimov M.M."/>
            <person name="Ferrer M."/>
        </authorList>
    </citation>
    <scope>NUCLEOTIDE SEQUENCE</scope>
</reference>
<dbReference type="Gene3D" id="3.60.15.10">
    <property type="entry name" value="Ribonuclease Z/Hydroxyacylglutathione hydrolase-like"/>
    <property type="match status" value="1"/>
</dbReference>
<dbReference type="NCBIfam" id="NF000801">
    <property type="entry name" value="PRK00055.1-3"/>
    <property type="match status" value="1"/>
</dbReference>
<evidence type="ECO:0000256" key="2">
    <source>
        <dbReference type="ARBA" id="ARBA00011738"/>
    </source>
</evidence>
<dbReference type="HAMAP" id="MF_01818">
    <property type="entry name" value="RNase_Z_BN"/>
    <property type="match status" value="1"/>
</dbReference>
<feature type="domain" description="Metallo-beta-lactamase" evidence="9">
    <location>
        <begin position="204"/>
        <end position="272"/>
    </location>
</feature>
<dbReference type="PANTHER" id="PTHR46018">
    <property type="entry name" value="ZINC PHOSPHODIESTERASE ELAC PROTEIN 1"/>
    <property type="match status" value="1"/>
</dbReference>
<dbReference type="NCBIfam" id="TIGR02651">
    <property type="entry name" value="RNase_Z"/>
    <property type="match status" value="1"/>
</dbReference>
<dbReference type="EMBL" id="AMCI01000574">
    <property type="protein sequence ID" value="EJX08632.1"/>
    <property type="molecule type" value="Genomic_DNA"/>
</dbReference>
<keyword evidence="3" id="KW-0819">tRNA processing</keyword>
<dbReference type="Pfam" id="PF12706">
    <property type="entry name" value="Lactamase_B_2"/>
    <property type="match status" value="1"/>
</dbReference>
<dbReference type="CDD" id="cd07717">
    <property type="entry name" value="RNaseZ_ZiPD-like_MBL-fold"/>
    <property type="match status" value="1"/>
</dbReference>
<evidence type="ECO:0000256" key="7">
    <source>
        <dbReference type="ARBA" id="ARBA00022801"/>
    </source>
</evidence>
<dbReference type="GO" id="GO:0042781">
    <property type="term" value="F:3'-tRNA processing endoribonuclease activity"/>
    <property type="evidence" value="ECO:0007669"/>
    <property type="project" value="UniProtKB-EC"/>
</dbReference>
<gene>
    <name evidence="10" type="ORF">EVA_03255</name>
</gene>
<keyword evidence="4" id="KW-0540">Nuclease</keyword>
<dbReference type="SUPFAM" id="SSF56281">
    <property type="entry name" value="Metallo-hydrolase/oxidoreductase"/>
    <property type="match status" value="1"/>
</dbReference>
<comment type="cofactor">
    <cofactor evidence="1">
        <name>Zn(2+)</name>
        <dbReference type="ChEBI" id="CHEBI:29105"/>
    </cofactor>
</comment>
<dbReference type="PANTHER" id="PTHR46018:SF2">
    <property type="entry name" value="ZINC PHOSPHODIESTERASE ELAC PROTEIN 1"/>
    <property type="match status" value="1"/>
</dbReference>
<dbReference type="GO" id="GO:0046872">
    <property type="term" value="F:metal ion binding"/>
    <property type="evidence" value="ECO:0007669"/>
    <property type="project" value="UniProtKB-KW"/>
</dbReference>
<accession>J9GL94</accession>
<dbReference type="Pfam" id="PF23023">
    <property type="entry name" value="Anti-Pycsar_Apyc1"/>
    <property type="match status" value="1"/>
</dbReference>
<dbReference type="InterPro" id="IPR013471">
    <property type="entry name" value="RNase_Z/BN"/>
</dbReference>
<dbReference type="InterPro" id="IPR036866">
    <property type="entry name" value="RibonucZ/Hydroxyglut_hydro"/>
</dbReference>
<sequence length="304" mass="34312">MENIELHILGCGSALPTVKHNPTSQVLSLRGKNFMIDCGEGTQLQLRRSKLRFHNLGHIFISHLHGDHCFGLIGLISTFNLLGRTADLHIFAPKGLKALLQPQLDFFCKGITFKVDIQTISTNRCETIFEDRSVSVKTIPLRHRMPCCGFLFEEKGILPHIRRDMIDFLKIPHYAINSIKEGADWTTSEGVVYPNERLVTPNSPARSYAYLSDTAFVPENAQWVQGVDLLFHEATFAESEALRAEQTQHSTAKQAAEFARLAKAKKLIIGHYSSRYDDDRILLEEAQSIFPNTILAKENLKIIL</sequence>
<proteinExistence type="inferred from homology"/>
<evidence type="ECO:0000256" key="6">
    <source>
        <dbReference type="ARBA" id="ARBA00022759"/>
    </source>
</evidence>
<evidence type="ECO:0000256" key="5">
    <source>
        <dbReference type="ARBA" id="ARBA00022723"/>
    </source>
</evidence>
<protein>
    <submittedName>
        <fullName evidence="10">Ribonuclease Z</fullName>
        <ecNumber evidence="10">3.1.26.11</ecNumber>
    </submittedName>
</protein>
<keyword evidence="8" id="KW-0862">Zinc</keyword>
<evidence type="ECO:0000256" key="3">
    <source>
        <dbReference type="ARBA" id="ARBA00022694"/>
    </source>
</evidence>
<dbReference type="InterPro" id="IPR001279">
    <property type="entry name" value="Metallo-B-lactamas"/>
</dbReference>
<evidence type="ECO:0000259" key="9">
    <source>
        <dbReference type="Pfam" id="PF12706"/>
    </source>
</evidence>
<dbReference type="EC" id="3.1.26.11" evidence="10"/>